<dbReference type="Pfam" id="PF09531">
    <property type="entry name" value="Ndc1_Nup"/>
    <property type="match status" value="1"/>
</dbReference>
<name>A0A2R6NMM2_9APHY</name>
<dbReference type="GO" id="GO:0031965">
    <property type="term" value="C:nuclear membrane"/>
    <property type="evidence" value="ECO:0007669"/>
    <property type="project" value="UniProtKB-SubCell"/>
</dbReference>
<evidence type="ECO:0000256" key="11">
    <source>
        <dbReference type="ARBA" id="ARBA00023136"/>
    </source>
</evidence>
<dbReference type="GO" id="GO:0006999">
    <property type="term" value="P:nuclear pore organization"/>
    <property type="evidence" value="ECO:0007669"/>
    <property type="project" value="TreeGrafter"/>
</dbReference>
<keyword evidence="7" id="KW-0653">Protein transport</keyword>
<evidence type="ECO:0000256" key="1">
    <source>
        <dbReference type="ARBA" id="ARBA00004232"/>
    </source>
</evidence>
<dbReference type="GO" id="GO:0015031">
    <property type="term" value="P:protein transport"/>
    <property type="evidence" value="ECO:0007669"/>
    <property type="project" value="UniProtKB-KW"/>
</dbReference>
<evidence type="ECO:0000256" key="2">
    <source>
        <dbReference type="ARBA" id="ARBA00004567"/>
    </source>
</evidence>
<dbReference type="GO" id="GO:0051028">
    <property type="term" value="P:mRNA transport"/>
    <property type="evidence" value="ECO:0007669"/>
    <property type="project" value="UniProtKB-KW"/>
</dbReference>
<feature type="transmembrane region" description="Helical" evidence="13">
    <location>
        <begin position="227"/>
        <end position="245"/>
    </location>
</feature>
<evidence type="ECO:0000256" key="3">
    <source>
        <dbReference type="ARBA" id="ARBA00005760"/>
    </source>
</evidence>
<evidence type="ECO:0000256" key="9">
    <source>
        <dbReference type="ARBA" id="ARBA00023010"/>
    </source>
</evidence>
<feature type="transmembrane region" description="Helical" evidence="13">
    <location>
        <begin position="84"/>
        <end position="110"/>
    </location>
</feature>
<keyword evidence="4" id="KW-0813">Transport</keyword>
<dbReference type="EMBL" id="MLYV02001070">
    <property type="protein sequence ID" value="PSR73529.1"/>
    <property type="molecule type" value="Genomic_DNA"/>
</dbReference>
<evidence type="ECO:0000313" key="14">
    <source>
        <dbReference type="EMBL" id="PSR73529.1"/>
    </source>
</evidence>
<dbReference type="PANTHER" id="PTHR13269">
    <property type="entry name" value="NUCLEOPORIN NDC1"/>
    <property type="match status" value="1"/>
</dbReference>
<reference evidence="14 15" key="1">
    <citation type="submission" date="2018-02" db="EMBL/GenBank/DDBJ databases">
        <title>Genome sequence of the basidiomycete white-rot fungus Phlebia centrifuga.</title>
        <authorList>
            <person name="Granchi Z."/>
            <person name="Peng M."/>
            <person name="de Vries R.P."/>
            <person name="Hilden K."/>
            <person name="Makela M.R."/>
            <person name="Grigoriev I."/>
            <person name="Riley R."/>
        </authorList>
    </citation>
    <scope>NUCLEOTIDE SEQUENCE [LARGE SCALE GENOMIC DNA]</scope>
    <source>
        <strain evidence="14 15">FBCC195</strain>
    </source>
</reference>
<dbReference type="GO" id="GO:0070631">
    <property type="term" value="P:spindle pole body localization"/>
    <property type="evidence" value="ECO:0007669"/>
    <property type="project" value="TreeGrafter"/>
</dbReference>
<keyword evidence="12" id="KW-0539">Nucleus</keyword>
<feature type="transmembrane region" description="Helical" evidence="13">
    <location>
        <begin position="52"/>
        <end position="72"/>
    </location>
</feature>
<dbReference type="Proteomes" id="UP000186601">
    <property type="component" value="Unassembled WGS sequence"/>
</dbReference>
<dbReference type="GO" id="GO:0070762">
    <property type="term" value="C:nuclear pore transmembrane ring"/>
    <property type="evidence" value="ECO:0007669"/>
    <property type="project" value="TreeGrafter"/>
</dbReference>
<dbReference type="OrthoDB" id="67850at2759"/>
<gene>
    <name evidence="14" type="ORF">PHLCEN_2v10641</name>
</gene>
<evidence type="ECO:0000256" key="7">
    <source>
        <dbReference type="ARBA" id="ARBA00022927"/>
    </source>
</evidence>
<evidence type="ECO:0008006" key="16">
    <source>
        <dbReference type="Google" id="ProtNLM"/>
    </source>
</evidence>
<dbReference type="GO" id="GO:0030674">
    <property type="term" value="F:protein-macromolecule adaptor activity"/>
    <property type="evidence" value="ECO:0007669"/>
    <property type="project" value="TreeGrafter"/>
</dbReference>
<feature type="transmembrane region" description="Helical" evidence="13">
    <location>
        <begin position="142"/>
        <end position="163"/>
    </location>
</feature>
<feature type="transmembrane region" description="Helical" evidence="13">
    <location>
        <begin position="183"/>
        <end position="206"/>
    </location>
</feature>
<evidence type="ECO:0000256" key="6">
    <source>
        <dbReference type="ARBA" id="ARBA00022816"/>
    </source>
</evidence>
<keyword evidence="5 13" id="KW-0812">Transmembrane</keyword>
<comment type="similarity">
    <text evidence="3">Belongs to the NDC1 family.</text>
</comment>
<organism evidence="14 15">
    <name type="scientific">Hermanssonia centrifuga</name>
    <dbReference type="NCBI Taxonomy" id="98765"/>
    <lineage>
        <taxon>Eukaryota</taxon>
        <taxon>Fungi</taxon>
        <taxon>Dikarya</taxon>
        <taxon>Basidiomycota</taxon>
        <taxon>Agaricomycotina</taxon>
        <taxon>Agaricomycetes</taxon>
        <taxon>Polyporales</taxon>
        <taxon>Meruliaceae</taxon>
        <taxon>Hermanssonia</taxon>
    </lineage>
</organism>
<dbReference type="PANTHER" id="PTHR13269:SF6">
    <property type="entry name" value="NUCLEOPORIN NDC1"/>
    <property type="match status" value="1"/>
</dbReference>
<evidence type="ECO:0000256" key="5">
    <source>
        <dbReference type="ARBA" id="ARBA00022692"/>
    </source>
</evidence>
<comment type="caution">
    <text evidence="14">The sequence shown here is derived from an EMBL/GenBank/DDBJ whole genome shotgun (WGS) entry which is preliminary data.</text>
</comment>
<keyword evidence="6" id="KW-0509">mRNA transport</keyword>
<keyword evidence="8 13" id="KW-1133">Transmembrane helix</keyword>
<keyword evidence="15" id="KW-1185">Reference proteome</keyword>
<dbReference type="InterPro" id="IPR019049">
    <property type="entry name" value="Nucleoporin_prot_Ndc1/Nup"/>
</dbReference>
<accession>A0A2R6NMM2</accession>
<keyword evidence="11 13" id="KW-0472">Membrane</keyword>
<evidence type="ECO:0000256" key="8">
    <source>
        <dbReference type="ARBA" id="ARBA00022989"/>
    </source>
</evidence>
<dbReference type="GO" id="GO:0005816">
    <property type="term" value="C:spindle pole body"/>
    <property type="evidence" value="ECO:0007669"/>
    <property type="project" value="TreeGrafter"/>
</dbReference>
<keyword evidence="10" id="KW-0906">Nuclear pore complex</keyword>
<sequence>MSSLSKSASGLSTPIRALPSNLASRAAPSVPPASQTYEPLVKEVLRHRLLRVFLSSALFSWALVSSCSGWSQGGVTTLGFFNTLLVPILPSTLAFAASTWVLGVVPVVVLRKSYLTATPTAAASPSKVFSAATDKRNTLRSLSIFMISSLFMTCIHAATTYVYEATSAHQPHLTLFVKSKKHPYYLNGRLLFLVTSQLSLAALYLLRNLMIDRFLVRWKDSLGKPEVRSFMLARVITGALSTVFLAVMSTAAHVLLFGLSRSILLPLLYKLPFLHRILRPVSAHFLRGSWSITLFTKNLALIYRSFTLAFTTAINWEFAESVFDSQVAEPVTVAHATADAALTLVSGITSKDSYYKYFAYTELQHLASDDSAPGSTLRTAMFSDQKYSPSMWATLARETLLALGNDYQLLLRRGAPPTTVPTPTAVPAKLGVPAQVQSAPLVRTQVLKPAHPSPLRSALDTFAADGPISTVISSTAEAGASQIPELFRSVMPAHSPVAAKVESAVETVKKGEEEIKNIVSVRASEWKARLYGELTRYSPHAVVEIGSRVANWWTRERVNKVVEASLPNRKMDALAIDEDRYGVVQCDIPRILEALLSFLTSIEDYQSELRTRYPAPSQEELDNLSPKELAEKEKIAYDVVKAGDVLSEVADRKLCQFESSHPEPIRYSSIKRRHREGGQDFWA</sequence>
<protein>
    <recommendedName>
        <fullName evidence="16">Nucleoporin NDC1</fullName>
    </recommendedName>
</protein>
<evidence type="ECO:0000256" key="12">
    <source>
        <dbReference type="ARBA" id="ARBA00023242"/>
    </source>
</evidence>
<evidence type="ECO:0000256" key="4">
    <source>
        <dbReference type="ARBA" id="ARBA00022448"/>
    </source>
</evidence>
<evidence type="ECO:0000256" key="13">
    <source>
        <dbReference type="SAM" id="Phobius"/>
    </source>
</evidence>
<dbReference type="AlphaFoldDB" id="A0A2R6NMM2"/>
<evidence type="ECO:0000313" key="15">
    <source>
        <dbReference type="Proteomes" id="UP000186601"/>
    </source>
</evidence>
<keyword evidence="9" id="KW-0811">Translocation</keyword>
<proteinExistence type="inferred from homology"/>
<dbReference type="STRING" id="98765.A0A2R6NMM2"/>
<comment type="subcellular location">
    <subcellularLocation>
        <location evidence="1">Nucleus membrane</location>
        <topology evidence="1">Multi-pass membrane protein</topology>
    </subcellularLocation>
    <subcellularLocation>
        <location evidence="2">Nucleus</location>
        <location evidence="2">Nuclear pore complex</location>
    </subcellularLocation>
</comment>
<evidence type="ECO:0000256" key="10">
    <source>
        <dbReference type="ARBA" id="ARBA00023132"/>
    </source>
</evidence>